<feature type="domain" description="Cyclic nucleotide-binding" evidence="1">
    <location>
        <begin position="10"/>
        <end position="112"/>
    </location>
</feature>
<comment type="caution">
    <text evidence="2">The sequence shown here is derived from an EMBL/GenBank/DDBJ whole genome shotgun (WGS) entry which is preliminary data.</text>
</comment>
<dbReference type="PROSITE" id="PS50042">
    <property type="entry name" value="CNMP_BINDING_3"/>
    <property type="match status" value="1"/>
</dbReference>
<sequence>MADFFTFCNDFSPLDEAAVNDLIPHTKTRIFQKGDTIVYNGEVCRHLFFINSGLTKICSFKQDKEFIMRFFSENVMFSVFESFLTQTPSNFEMIALEPTTLTLISYDSMEMLCHKHHSLETFFRKLVSRATVKMTKRISEMLEENATTRYHQFVKENNHLIHRISLGDMARYLGITQQSLSRIRAQR</sequence>
<proteinExistence type="predicted"/>
<dbReference type="SMART" id="SM00100">
    <property type="entry name" value="cNMP"/>
    <property type="match status" value="1"/>
</dbReference>
<dbReference type="InterPro" id="IPR018490">
    <property type="entry name" value="cNMP-bd_dom_sf"/>
</dbReference>
<dbReference type="SUPFAM" id="SSF51206">
    <property type="entry name" value="cAMP-binding domain-like"/>
    <property type="match status" value="1"/>
</dbReference>
<keyword evidence="3" id="KW-1185">Reference proteome</keyword>
<dbReference type="PROSITE" id="PS00888">
    <property type="entry name" value="CNMP_BINDING_1"/>
    <property type="match status" value="1"/>
</dbReference>
<dbReference type="InterPro" id="IPR014710">
    <property type="entry name" value="RmlC-like_jellyroll"/>
</dbReference>
<name>A0AAE3R8C2_9BACT</name>
<gene>
    <name evidence="2" type="ORF">QNI22_34005</name>
</gene>
<accession>A0AAE3R8C2</accession>
<dbReference type="InterPro" id="IPR000595">
    <property type="entry name" value="cNMP-bd_dom"/>
</dbReference>
<dbReference type="Pfam" id="PF00027">
    <property type="entry name" value="cNMP_binding"/>
    <property type="match status" value="1"/>
</dbReference>
<protein>
    <submittedName>
        <fullName evidence="2">Crp/Fnr family transcriptional regulator</fullName>
    </submittedName>
</protein>
<dbReference type="EMBL" id="JASJOU010000017">
    <property type="protein sequence ID" value="MDJ1505721.1"/>
    <property type="molecule type" value="Genomic_DNA"/>
</dbReference>
<dbReference type="Gene3D" id="2.60.120.10">
    <property type="entry name" value="Jelly Rolls"/>
    <property type="match status" value="1"/>
</dbReference>
<evidence type="ECO:0000259" key="1">
    <source>
        <dbReference type="PROSITE" id="PS50042"/>
    </source>
</evidence>
<dbReference type="AlphaFoldDB" id="A0AAE3R8C2"/>
<evidence type="ECO:0000313" key="2">
    <source>
        <dbReference type="EMBL" id="MDJ1505721.1"/>
    </source>
</evidence>
<organism evidence="2 3">
    <name type="scientific">Xanthocytophaga agilis</name>
    <dbReference type="NCBI Taxonomy" id="3048010"/>
    <lineage>
        <taxon>Bacteria</taxon>
        <taxon>Pseudomonadati</taxon>
        <taxon>Bacteroidota</taxon>
        <taxon>Cytophagia</taxon>
        <taxon>Cytophagales</taxon>
        <taxon>Rhodocytophagaceae</taxon>
        <taxon>Xanthocytophaga</taxon>
    </lineage>
</organism>
<reference evidence="2" key="1">
    <citation type="submission" date="2023-05" db="EMBL/GenBank/DDBJ databases">
        <authorList>
            <person name="Zhang X."/>
        </authorList>
    </citation>
    <scope>NUCLEOTIDE SEQUENCE</scope>
    <source>
        <strain evidence="2">BD1B2-1</strain>
    </source>
</reference>
<dbReference type="InterPro" id="IPR018488">
    <property type="entry name" value="cNMP-bd_CS"/>
</dbReference>
<dbReference type="CDD" id="cd00038">
    <property type="entry name" value="CAP_ED"/>
    <property type="match status" value="1"/>
</dbReference>
<dbReference type="Proteomes" id="UP001232063">
    <property type="component" value="Unassembled WGS sequence"/>
</dbReference>
<evidence type="ECO:0000313" key="3">
    <source>
        <dbReference type="Proteomes" id="UP001232063"/>
    </source>
</evidence>